<name>A0A4Y2D593_ARAVE</name>
<sequence>MAVLPPLEKRILQSRESDADAEKNSSSASEEDALEYDMSEDSPAVISPPPPSKPEKANKNKNRCLGIDIDDDTEDEEVLNNSLPLFYQVGTGFDNTPGPSSRRPPLIEDRDYSENLENAMILDEIIRRRNVRYNANEIIFEARVNTDGLPDTPRKTPLKFAVQVVRQLIELLIRRCTQDLRPSDLIRFCVQDIGLDKPISTGIMTFSSLTVERMVSVIMRVLQSNDKITVQDGFTVDVITIRQDVGADKTNTRVVNIDIDRIRKKSVITVQLSEDGLCCAKAIIYAIADLEKNMKSINVLKDRRRENLLNRAKVLHTDAGVPLGPCTYFQIASFEDWLDVQIVVISSDISNQVSYRGRDRYRRINLWLHNGHYDIIKSLKGFYGTNNYCESCDKPFQNIKDHLCDNACHVCLRVNCMKAQSQRCGDCDRECRSAECFEAHKAISGQQQYSICDKIYQCRKCCKIILRRRCPKALHRCGTTQ</sequence>
<dbReference type="OrthoDB" id="6426746at2759"/>
<dbReference type="EMBL" id="BGPR01000295">
    <property type="protein sequence ID" value="GBM11144.1"/>
    <property type="molecule type" value="Genomic_DNA"/>
</dbReference>
<evidence type="ECO:0000313" key="3">
    <source>
        <dbReference type="Proteomes" id="UP000499080"/>
    </source>
</evidence>
<proteinExistence type="predicted"/>
<dbReference type="Proteomes" id="UP000499080">
    <property type="component" value="Unassembled WGS sequence"/>
</dbReference>
<reference evidence="2 3" key="1">
    <citation type="journal article" date="2019" name="Sci. Rep.">
        <title>Orb-weaving spider Araneus ventricosus genome elucidates the spidroin gene catalogue.</title>
        <authorList>
            <person name="Kono N."/>
            <person name="Nakamura H."/>
            <person name="Ohtoshi R."/>
            <person name="Moran D.A.P."/>
            <person name="Shinohara A."/>
            <person name="Yoshida Y."/>
            <person name="Fujiwara M."/>
            <person name="Mori M."/>
            <person name="Tomita M."/>
            <person name="Arakawa K."/>
        </authorList>
    </citation>
    <scope>NUCLEOTIDE SEQUENCE [LARGE SCALE GENOMIC DNA]</scope>
</reference>
<comment type="caution">
    <text evidence="2">The sequence shown here is derived from an EMBL/GenBank/DDBJ whole genome shotgun (WGS) entry which is preliminary data.</text>
</comment>
<organism evidence="2 3">
    <name type="scientific">Araneus ventricosus</name>
    <name type="common">Orbweaver spider</name>
    <name type="synonym">Epeira ventricosa</name>
    <dbReference type="NCBI Taxonomy" id="182803"/>
    <lineage>
        <taxon>Eukaryota</taxon>
        <taxon>Metazoa</taxon>
        <taxon>Ecdysozoa</taxon>
        <taxon>Arthropoda</taxon>
        <taxon>Chelicerata</taxon>
        <taxon>Arachnida</taxon>
        <taxon>Araneae</taxon>
        <taxon>Araneomorphae</taxon>
        <taxon>Entelegynae</taxon>
        <taxon>Araneoidea</taxon>
        <taxon>Araneidae</taxon>
        <taxon>Araneus</taxon>
    </lineage>
</organism>
<feature type="compositionally biased region" description="Acidic residues" evidence="1">
    <location>
        <begin position="29"/>
        <end position="40"/>
    </location>
</feature>
<evidence type="ECO:0000256" key="1">
    <source>
        <dbReference type="SAM" id="MobiDB-lite"/>
    </source>
</evidence>
<feature type="compositionally biased region" description="Basic and acidic residues" evidence="1">
    <location>
        <begin position="7"/>
        <end position="23"/>
    </location>
</feature>
<protein>
    <submittedName>
        <fullName evidence="2">Uncharacterized protein</fullName>
    </submittedName>
</protein>
<dbReference type="AlphaFoldDB" id="A0A4Y2D593"/>
<gene>
    <name evidence="2" type="ORF">AVEN_243015_1</name>
</gene>
<evidence type="ECO:0000313" key="2">
    <source>
        <dbReference type="EMBL" id="GBM11144.1"/>
    </source>
</evidence>
<accession>A0A4Y2D593</accession>
<feature type="region of interest" description="Disordered" evidence="1">
    <location>
        <begin position="1"/>
        <end position="67"/>
    </location>
</feature>
<keyword evidence="3" id="KW-1185">Reference proteome</keyword>